<dbReference type="Proteomes" id="UP001165524">
    <property type="component" value="Unassembled WGS sequence"/>
</dbReference>
<gene>
    <name evidence="1" type="ORF">MU846_11650</name>
</gene>
<evidence type="ECO:0000313" key="2">
    <source>
        <dbReference type="Proteomes" id="UP001165524"/>
    </source>
</evidence>
<sequence length="60" mass="6558">MLFWRCSEVFVALSGHCEPSCGIDQAVFLARMILITIPIGEKMAHLPTLAKDPPDGICIT</sequence>
<dbReference type="RefSeq" id="WP_246952925.1">
    <property type="nucleotide sequence ID" value="NZ_JALKII010000008.1"/>
</dbReference>
<keyword evidence="2" id="KW-1185">Reference proteome</keyword>
<proteinExistence type="predicted"/>
<evidence type="ECO:0000313" key="1">
    <source>
        <dbReference type="EMBL" id="MCK0538366.1"/>
    </source>
</evidence>
<name>A0ABT0E938_9GAMM</name>
<dbReference type="EMBL" id="JALKII010000008">
    <property type="protein sequence ID" value="MCK0538366.1"/>
    <property type="molecule type" value="Genomic_DNA"/>
</dbReference>
<protein>
    <submittedName>
        <fullName evidence="1">Uncharacterized protein</fullName>
    </submittedName>
</protein>
<reference evidence="1" key="1">
    <citation type="submission" date="2022-04" db="EMBL/GenBank/DDBJ databases">
        <title>Alcanivorax sp. CY1518 draft genome sequence.</title>
        <authorList>
            <person name="Zhao G."/>
            <person name="An M."/>
        </authorList>
    </citation>
    <scope>NUCLEOTIDE SEQUENCE</scope>
    <source>
        <strain evidence="1">CY1518</strain>
    </source>
</reference>
<comment type="caution">
    <text evidence="1">The sequence shown here is derived from an EMBL/GenBank/DDBJ whole genome shotgun (WGS) entry which is preliminary data.</text>
</comment>
<accession>A0ABT0E938</accession>
<organism evidence="1 2">
    <name type="scientific">Alcanivorax quisquiliarum</name>
    <dbReference type="NCBI Taxonomy" id="2933565"/>
    <lineage>
        <taxon>Bacteria</taxon>
        <taxon>Pseudomonadati</taxon>
        <taxon>Pseudomonadota</taxon>
        <taxon>Gammaproteobacteria</taxon>
        <taxon>Oceanospirillales</taxon>
        <taxon>Alcanivoracaceae</taxon>
        <taxon>Alcanivorax</taxon>
    </lineage>
</organism>